<comment type="caution">
    <text evidence="1">The sequence shown here is derived from an EMBL/GenBank/DDBJ whole genome shotgun (WGS) entry which is preliminary data.</text>
</comment>
<evidence type="ECO:0008006" key="3">
    <source>
        <dbReference type="Google" id="ProtNLM"/>
    </source>
</evidence>
<organism evidence="1 2">
    <name type="scientific">Aurantiacibacter aquimixticola</name>
    <dbReference type="NCBI Taxonomy" id="1958945"/>
    <lineage>
        <taxon>Bacteria</taxon>
        <taxon>Pseudomonadati</taxon>
        <taxon>Pseudomonadota</taxon>
        <taxon>Alphaproteobacteria</taxon>
        <taxon>Sphingomonadales</taxon>
        <taxon>Erythrobacteraceae</taxon>
        <taxon>Aurantiacibacter</taxon>
    </lineage>
</organism>
<proteinExistence type="predicted"/>
<dbReference type="EMBL" id="RAHX01000001">
    <property type="protein sequence ID" value="RJY08269.1"/>
    <property type="molecule type" value="Genomic_DNA"/>
</dbReference>
<accession>A0A419RR72</accession>
<gene>
    <name evidence="1" type="ORF">D6201_01855</name>
</gene>
<dbReference type="AlphaFoldDB" id="A0A419RR72"/>
<keyword evidence="2" id="KW-1185">Reference proteome</keyword>
<protein>
    <recommendedName>
        <fullName evidence="3">SnoaL-like domain-containing protein</fullName>
    </recommendedName>
</protein>
<sequence>MLPLAAVSAHAQDASTSRPAPTAPASHAAEYADFVRALQDAFEANDREAVVDMVRLPLRVNGPNGSYIVQRRAYLERHFDQIFDTPTRAAIMAQDPDDIFERDTGGMIGDGQVWFNHRCVAVDCAQMGAVAIYVVNHIAESEEAE</sequence>
<evidence type="ECO:0000313" key="2">
    <source>
        <dbReference type="Proteomes" id="UP000285232"/>
    </source>
</evidence>
<dbReference type="Proteomes" id="UP000285232">
    <property type="component" value="Unassembled WGS sequence"/>
</dbReference>
<evidence type="ECO:0000313" key="1">
    <source>
        <dbReference type="EMBL" id="RJY08269.1"/>
    </source>
</evidence>
<reference evidence="1 2" key="1">
    <citation type="journal article" date="2017" name="Int. J. Syst. Evol. Microbiol.">
        <title>Erythrobacter aquimixticola sp. nov., isolated from the junction between the ocean and a freshwater spring.</title>
        <authorList>
            <person name="Park S."/>
            <person name="Jung Y.T."/>
            <person name="Choi S.J."/>
            <person name="Yoon J.H."/>
        </authorList>
    </citation>
    <scope>NUCLEOTIDE SEQUENCE [LARGE SCALE GENOMIC DNA]</scope>
    <source>
        <strain evidence="1 2">JSSK-14</strain>
    </source>
</reference>
<name>A0A419RR72_9SPHN</name>